<sequence>MDVDPDLITGALVRPYLDLGSVPRPRPAEPDDHPAPLSGVESEPVEEEFAELTDRIRTYLALRG</sequence>
<evidence type="ECO:0000313" key="2">
    <source>
        <dbReference type="EMBL" id="QUX24125.1"/>
    </source>
</evidence>
<reference evidence="2 3" key="1">
    <citation type="submission" date="2021-05" db="EMBL/GenBank/DDBJ databases">
        <title>Direct Submission.</title>
        <authorList>
            <person name="Li K."/>
            <person name="Gao J."/>
        </authorList>
    </citation>
    <scope>NUCLEOTIDE SEQUENCE [LARGE SCALE GENOMIC DNA]</scope>
    <source>
        <strain evidence="2 3">Mg02</strain>
    </source>
</reference>
<gene>
    <name evidence="2" type="ORF">KGD84_07385</name>
</gene>
<protein>
    <submittedName>
        <fullName evidence="2">Uncharacterized protein</fullName>
    </submittedName>
</protein>
<accession>A0ABX8BPF9</accession>
<organism evidence="2 3">
    <name type="scientific">Nocardiopsis changdeensis</name>
    <dbReference type="NCBI Taxonomy" id="2831969"/>
    <lineage>
        <taxon>Bacteria</taxon>
        <taxon>Bacillati</taxon>
        <taxon>Actinomycetota</taxon>
        <taxon>Actinomycetes</taxon>
        <taxon>Streptosporangiales</taxon>
        <taxon>Nocardiopsidaceae</taxon>
        <taxon>Nocardiopsis</taxon>
    </lineage>
</organism>
<dbReference type="RefSeq" id="WP_220559519.1">
    <property type="nucleotide sequence ID" value="NZ_CP074133.1"/>
</dbReference>
<proteinExistence type="predicted"/>
<dbReference type="EMBL" id="CP074133">
    <property type="protein sequence ID" value="QUX24125.1"/>
    <property type="molecule type" value="Genomic_DNA"/>
</dbReference>
<dbReference type="Proteomes" id="UP000676079">
    <property type="component" value="Chromosome"/>
</dbReference>
<feature type="region of interest" description="Disordered" evidence="1">
    <location>
        <begin position="19"/>
        <end position="49"/>
    </location>
</feature>
<keyword evidence="3" id="KW-1185">Reference proteome</keyword>
<name>A0ABX8BPF9_9ACTN</name>
<evidence type="ECO:0000256" key="1">
    <source>
        <dbReference type="SAM" id="MobiDB-lite"/>
    </source>
</evidence>
<evidence type="ECO:0000313" key="3">
    <source>
        <dbReference type="Proteomes" id="UP000676079"/>
    </source>
</evidence>